<dbReference type="AlphaFoldDB" id="A0A429GMM2"/>
<gene>
    <name evidence="1" type="ORF">D6D85_06850</name>
</gene>
<evidence type="ECO:0000313" key="2">
    <source>
        <dbReference type="Proteomes" id="UP000277582"/>
    </source>
</evidence>
<dbReference type="Proteomes" id="UP000277582">
    <property type="component" value="Unassembled WGS sequence"/>
</dbReference>
<reference evidence="1 2" key="1">
    <citation type="submission" date="2018-10" db="EMBL/GenBank/DDBJ databases">
        <title>Co-occurring genomic capacity for anaerobic methane metabolism and dissimilatory sulfite reduction discovered in the Korarchaeota.</title>
        <authorList>
            <person name="Mckay L.J."/>
            <person name="Dlakic M."/>
            <person name="Fields M.W."/>
            <person name="Delmont T.O."/>
            <person name="Eren A.M."/>
            <person name="Jay Z.J."/>
            <person name="Klingelsmith K.B."/>
            <person name="Rusch D.B."/>
            <person name="Inskeep W.P."/>
        </authorList>
    </citation>
    <scope>NUCLEOTIDE SEQUENCE [LARGE SCALE GENOMIC DNA]</scope>
    <source>
        <strain evidence="1 2">MDKW</strain>
    </source>
</reference>
<dbReference type="EMBL" id="RCOS01000079">
    <property type="protein sequence ID" value="RSN75115.1"/>
    <property type="molecule type" value="Genomic_DNA"/>
</dbReference>
<feature type="non-terminal residue" evidence="1">
    <location>
        <position position="1"/>
    </location>
</feature>
<proteinExistence type="predicted"/>
<accession>A0A429GMM2</accession>
<dbReference type="RefSeq" id="WP_161969724.1">
    <property type="nucleotide sequence ID" value="NZ_RCOS01000079.1"/>
</dbReference>
<keyword evidence="2" id="KW-1185">Reference proteome</keyword>
<comment type="caution">
    <text evidence="1">The sequence shown here is derived from an EMBL/GenBank/DDBJ whole genome shotgun (WGS) entry which is preliminary data.</text>
</comment>
<name>A0A429GMM2_9CREN</name>
<evidence type="ECO:0000313" key="1">
    <source>
        <dbReference type="EMBL" id="RSN75115.1"/>
    </source>
</evidence>
<organism evidence="1 2">
    <name type="scientific">Candidatus Methanodesulfokora washburnensis</name>
    <dbReference type="NCBI Taxonomy" id="2478471"/>
    <lineage>
        <taxon>Archaea</taxon>
        <taxon>Thermoproteota</taxon>
        <taxon>Candidatus Korarchaeia</taxon>
        <taxon>Candidatus Korarchaeia incertae sedis</taxon>
        <taxon>Candidatus Methanodesulfokora</taxon>
    </lineage>
</organism>
<sequence length="106" mass="12339">KRCIKEELGEEIEMKDVLFLMFGVRLDNLLPQALGMVRLKSKSSDISSVKAKDGWEGRNFFEDFTISNLKRYFEESYLISDTAKLTILLALIHEYGLENIERKFKS</sequence>
<protein>
    <submittedName>
        <fullName evidence="1">Uncharacterized protein</fullName>
    </submittedName>
</protein>